<gene>
    <name evidence="8" type="ORF">BTJ39_23915</name>
</gene>
<keyword evidence="4 6" id="KW-1133">Transmembrane helix</keyword>
<dbReference type="GO" id="GO:0005886">
    <property type="term" value="C:plasma membrane"/>
    <property type="evidence" value="ECO:0007669"/>
    <property type="project" value="UniProtKB-SubCell"/>
</dbReference>
<feature type="transmembrane region" description="Helical" evidence="6">
    <location>
        <begin position="71"/>
        <end position="90"/>
    </location>
</feature>
<dbReference type="PANTHER" id="PTHR43124">
    <property type="entry name" value="PURINE EFFLUX PUMP PBUE"/>
    <property type="match status" value="1"/>
</dbReference>
<dbReference type="GO" id="GO:0022857">
    <property type="term" value="F:transmembrane transporter activity"/>
    <property type="evidence" value="ECO:0007669"/>
    <property type="project" value="InterPro"/>
</dbReference>
<dbReference type="STRING" id="1926881.BTJ39_23915"/>
<dbReference type="EMBL" id="MRUL01000044">
    <property type="protein sequence ID" value="OON34623.1"/>
    <property type="molecule type" value="Genomic_DNA"/>
</dbReference>
<evidence type="ECO:0000313" key="8">
    <source>
        <dbReference type="EMBL" id="OON34623.1"/>
    </source>
</evidence>
<dbReference type="Proteomes" id="UP000190667">
    <property type="component" value="Unassembled WGS sequence"/>
</dbReference>
<dbReference type="RefSeq" id="WP_078005157.1">
    <property type="nucleotide sequence ID" value="NZ_MRUL01000044.1"/>
</dbReference>
<dbReference type="OrthoDB" id="9814303at2"/>
<evidence type="ECO:0000313" key="9">
    <source>
        <dbReference type="Proteomes" id="UP000190667"/>
    </source>
</evidence>
<protein>
    <recommendedName>
        <fullName evidence="7">Major facilitator superfamily (MFS) profile domain-containing protein</fullName>
    </recommendedName>
</protein>
<evidence type="ECO:0000256" key="1">
    <source>
        <dbReference type="ARBA" id="ARBA00004651"/>
    </source>
</evidence>
<feature type="transmembrane region" description="Helical" evidence="6">
    <location>
        <begin position="42"/>
        <end position="62"/>
    </location>
</feature>
<organism evidence="8 9">
    <name type="scientific">Izhakiella australiensis</name>
    <dbReference type="NCBI Taxonomy" id="1926881"/>
    <lineage>
        <taxon>Bacteria</taxon>
        <taxon>Pseudomonadati</taxon>
        <taxon>Pseudomonadota</taxon>
        <taxon>Gammaproteobacteria</taxon>
        <taxon>Enterobacterales</taxon>
        <taxon>Erwiniaceae</taxon>
        <taxon>Izhakiella</taxon>
    </lineage>
</organism>
<evidence type="ECO:0000256" key="4">
    <source>
        <dbReference type="ARBA" id="ARBA00022989"/>
    </source>
</evidence>
<evidence type="ECO:0000256" key="6">
    <source>
        <dbReference type="SAM" id="Phobius"/>
    </source>
</evidence>
<dbReference type="SUPFAM" id="SSF103473">
    <property type="entry name" value="MFS general substrate transporter"/>
    <property type="match status" value="1"/>
</dbReference>
<dbReference type="Pfam" id="PF07690">
    <property type="entry name" value="MFS_1"/>
    <property type="match status" value="1"/>
</dbReference>
<reference evidence="8 9" key="1">
    <citation type="submission" date="2016-12" db="EMBL/GenBank/DDBJ databases">
        <title>Izhakiella australiana sp. nov. of genus Izhakiella isolated from Australian desert.</title>
        <authorList>
            <person name="Ji M."/>
        </authorList>
    </citation>
    <scope>NUCLEOTIDE SEQUENCE [LARGE SCALE GENOMIC DNA]</scope>
    <source>
        <strain evidence="8 9">D4N98</strain>
    </source>
</reference>
<comment type="subcellular location">
    <subcellularLocation>
        <location evidence="1">Cell membrane</location>
        <topology evidence="1">Multi-pass membrane protein</topology>
    </subcellularLocation>
</comment>
<feature type="domain" description="Major facilitator superfamily (MFS) profile" evidence="7">
    <location>
        <begin position="5"/>
        <end position="139"/>
    </location>
</feature>
<accession>A0A1S8Y7F9</accession>
<proteinExistence type="predicted"/>
<dbReference type="PROSITE" id="PS50850">
    <property type="entry name" value="MFS"/>
    <property type="match status" value="1"/>
</dbReference>
<dbReference type="InterPro" id="IPR020846">
    <property type="entry name" value="MFS_dom"/>
</dbReference>
<name>A0A1S8Y7F9_9GAMM</name>
<sequence>MIWTQNVTLFFIAFLVGADELLLGPILTPVGNDLSVRPESVTFFVTAYSLANTAYAFFFGVLSDRYGRMRILIPASILFAAASMGTGLAATFEMVLLFRVLTGAASAGMLPVAFAIASDAGGTNAVRIIAFVYRGPWVL</sequence>
<evidence type="ECO:0000256" key="5">
    <source>
        <dbReference type="ARBA" id="ARBA00023136"/>
    </source>
</evidence>
<evidence type="ECO:0000256" key="3">
    <source>
        <dbReference type="ARBA" id="ARBA00022692"/>
    </source>
</evidence>
<evidence type="ECO:0000256" key="2">
    <source>
        <dbReference type="ARBA" id="ARBA00022475"/>
    </source>
</evidence>
<dbReference type="InterPro" id="IPR011701">
    <property type="entry name" value="MFS"/>
</dbReference>
<keyword evidence="2" id="KW-1003">Cell membrane</keyword>
<keyword evidence="5 6" id="KW-0472">Membrane</keyword>
<dbReference type="PANTHER" id="PTHR43124:SF3">
    <property type="entry name" value="CHLORAMPHENICOL EFFLUX PUMP RV0191"/>
    <property type="match status" value="1"/>
</dbReference>
<dbReference type="AlphaFoldDB" id="A0A1S8Y7F9"/>
<dbReference type="InterPro" id="IPR036259">
    <property type="entry name" value="MFS_trans_sf"/>
</dbReference>
<dbReference type="Gene3D" id="1.20.1720.10">
    <property type="entry name" value="Multidrug resistance protein D"/>
    <property type="match status" value="1"/>
</dbReference>
<feature type="transmembrane region" description="Helical" evidence="6">
    <location>
        <begin position="96"/>
        <end position="117"/>
    </location>
</feature>
<dbReference type="InterPro" id="IPR050189">
    <property type="entry name" value="MFS_Efflux_Transporters"/>
</dbReference>
<keyword evidence="9" id="KW-1185">Reference proteome</keyword>
<keyword evidence="3 6" id="KW-0812">Transmembrane</keyword>
<evidence type="ECO:0000259" key="7">
    <source>
        <dbReference type="PROSITE" id="PS50850"/>
    </source>
</evidence>
<comment type="caution">
    <text evidence="8">The sequence shown here is derived from an EMBL/GenBank/DDBJ whole genome shotgun (WGS) entry which is preliminary data.</text>
</comment>